<evidence type="ECO:0000259" key="2">
    <source>
        <dbReference type="PROSITE" id="PS51674"/>
    </source>
</evidence>
<dbReference type="Pfam" id="PF02467">
    <property type="entry name" value="Whib"/>
    <property type="match status" value="1"/>
</dbReference>
<dbReference type="OrthoDB" id="4726880at2"/>
<protein>
    <recommendedName>
        <fullName evidence="2">4Fe-4S Wbl-type domain-containing protein</fullName>
    </recommendedName>
</protein>
<evidence type="ECO:0000256" key="1">
    <source>
        <dbReference type="SAM" id="MobiDB-lite"/>
    </source>
</evidence>
<reference evidence="3 4" key="1">
    <citation type="submission" date="2017-04" db="EMBL/GenBank/DDBJ databases">
        <title>The new phylogeny of genus Mycobacterium.</title>
        <authorList>
            <person name="Tortoli E."/>
            <person name="Trovato A."/>
            <person name="Cirillo D.M."/>
        </authorList>
    </citation>
    <scope>NUCLEOTIDE SEQUENCE [LARGE SCALE GENOMIC DNA]</scope>
    <source>
        <strain evidence="3 4">DSM 45247</strain>
    </source>
</reference>
<gene>
    <name evidence="3" type="ORF">B8W69_28330</name>
</gene>
<dbReference type="PROSITE" id="PS51674">
    <property type="entry name" value="4FE4S_WBL"/>
    <property type="match status" value="1"/>
</dbReference>
<proteinExistence type="predicted"/>
<accession>A0A1X2KJ19</accession>
<dbReference type="InterPro" id="IPR034768">
    <property type="entry name" value="4FE4S_WBL"/>
</dbReference>
<feature type="region of interest" description="Disordered" evidence="1">
    <location>
        <begin position="116"/>
        <end position="142"/>
    </location>
</feature>
<sequence length="142" mass="15716">MTTAPTPPSDSRSVARLFASFQLPADVRLFHTNQDLACRHDPELFFDARRRHRAIKRCAECPFLGRCGYNAVATGATHGVWGGVILPGDYPQDLKPVYAFLAAQFEQRRHAEIGDIPVAPLPQPTSRTETRDEPLTFRAGAA</sequence>
<comment type="caution">
    <text evidence="3">The sequence shown here is derived from an EMBL/GenBank/DDBJ whole genome shotgun (WGS) entry which is preliminary data.</text>
</comment>
<feature type="domain" description="4Fe-4S Wbl-type" evidence="2">
    <location>
        <begin position="37"/>
        <end position="91"/>
    </location>
</feature>
<dbReference type="EMBL" id="NCXM01000050">
    <property type="protein sequence ID" value="OSC21585.1"/>
    <property type="molecule type" value="Genomic_DNA"/>
</dbReference>
<dbReference type="AlphaFoldDB" id="A0A1X2KJ19"/>
<keyword evidence="4" id="KW-1185">Reference proteome</keyword>
<dbReference type="Proteomes" id="UP000242320">
    <property type="component" value="Unassembled WGS sequence"/>
</dbReference>
<evidence type="ECO:0000313" key="4">
    <source>
        <dbReference type="Proteomes" id="UP000242320"/>
    </source>
</evidence>
<name>A0A1X2KJ19_9MYCO</name>
<evidence type="ECO:0000313" key="3">
    <source>
        <dbReference type="EMBL" id="OSC21585.1"/>
    </source>
</evidence>
<organism evidence="3 4">
    <name type="scientific">Mycolicibacterium vulneris</name>
    <dbReference type="NCBI Taxonomy" id="547163"/>
    <lineage>
        <taxon>Bacteria</taxon>
        <taxon>Bacillati</taxon>
        <taxon>Actinomycetota</taxon>
        <taxon>Actinomycetes</taxon>
        <taxon>Mycobacteriales</taxon>
        <taxon>Mycobacteriaceae</taxon>
        <taxon>Mycolicibacterium</taxon>
    </lineage>
</organism>
<dbReference type="RefSeq" id="WP_085292986.1">
    <property type="nucleotide sequence ID" value="NZ_NCXM01000050.1"/>
</dbReference>